<gene>
    <name evidence="2" type="ORF">KDA_75210</name>
</gene>
<evidence type="ECO:0000256" key="1">
    <source>
        <dbReference type="SAM" id="MobiDB-lite"/>
    </source>
</evidence>
<name>A0A402BKZ7_9CHLR</name>
<reference evidence="3" key="1">
    <citation type="submission" date="2018-12" db="EMBL/GenBank/DDBJ databases">
        <title>Tengunoibacter tsumagoiensis gen. nov., sp. nov., Dictyobacter kobayashii sp. nov., D. alpinus sp. nov., and D. joshuensis sp. nov. and description of Dictyobacteraceae fam. nov. within the order Ktedonobacterales isolated from Tengu-no-mugimeshi.</title>
        <authorList>
            <person name="Wang C.M."/>
            <person name="Zheng Y."/>
            <person name="Sakai Y."/>
            <person name="Toyoda A."/>
            <person name="Minakuchi Y."/>
            <person name="Abe K."/>
            <person name="Yokota A."/>
            <person name="Yabe S."/>
        </authorList>
    </citation>
    <scope>NUCLEOTIDE SEQUENCE [LARGE SCALE GENOMIC DNA]</scope>
    <source>
        <strain evidence="3">Uno16</strain>
    </source>
</reference>
<organism evidence="2 3">
    <name type="scientific">Dictyobacter alpinus</name>
    <dbReference type="NCBI Taxonomy" id="2014873"/>
    <lineage>
        <taxon>Bacteria</taxon>
        <taxon>Bacillati</taxon>
        <taxon>Chloroflexota</taxon>
        <taxon>Ktedonobacteria</taxon>
        <taxon>Ktedonobacterales</taxon>
        <taxon>Dictyobacteraceae</taxon>
        <taxon>Dictyobacter</taxon>
    </lineage>
</organism>
<evidence type="ECO:0000313" key="3">
    <source>
        <dbReference type="Proteomes" id="UP000287171"/>
    </source>
</evidence>
<dbReference type="AlphaFoldDB" id="A0A402BKZ7"/>
<evidence type="ECO:0000313" key="2">
    <source>
        <dbReference type="EMBL" id="GCE32037.1"/>
    </source>
</evidence>
<dbReference type="Proteomes" id="UP000287171">
    <property type="component" value="Unassembled WGS sequence"/>
</dbReference>
<accession>A0A402BKZ7</accession>
<proteinExistence type="predicted"/>
<keyword evidence="3" id="KW-1185">Reference proteome</keyword>
<dbReference type="EMBL" id="BIFT01000003">
    <property type="protein sequence ID" value="GCE32037.1"/>
    <property type="molecule type" value="Genomic_DNA"/>
</dbReference>
<protein>
    <submittedName>
        <fullName evidence="2">Uncharacterized protein</fullName>
    </submittedName>
</protein>
<feature type="region of interest" description="Disordered" evidence="1">
    <location>
        <begin position="1"/>
        <end position="37"/>
    </location>
</feature>
<sequence>MEAAHPPAEGCPLCKGSGGAATPPSWDDPPTQEVEQERPAAVEALPLLQMGLEA</sequence>
<comment type="caution">
    <text evidence="2">The sequence shown here is derived from an EMBL/GenBank/DDBJ whole genome shotgun (WGS) entry which is preliminary data.</text>
</comment>